<reference evidence="3 4" key="1">
    <citation type="submission" date="2013-04" db="EMBL/GenBank/DDBJ databases">
        <title>Shimia sp. 22II-S11-Z10 Genome Sequencing.</title>
        <authorList>
            <person name="Lai Q."/>
            <person name="Li G."/>
            <person name="Shao Z."/>
        </authorList>
    </citation>
    <scope>NUCLEOTIDE SEQUENCE [LARGE SCALE GENOMIC DNA]</scope>
    <source>
        <strain evidence="4">22II-S11-Z10</strain>
    </source>
</reference>
<feature type="transmembrane region" description="Helical" evidence="1">
    <location>
        <begin position="88"/>
        <end position="111"/>
    </location>
</feature>
<dbReference type="Proteomes" id="UP000024836">
    <property type="component" value="Unassembled WGS sequence"/>
</dbReference>
<protein>
    <submittedName>
        <fullName evidence="3">Fatty acid hydroxylase</fullName>
    </submittedName>
</protein>
<dbReference type="GO" id="GO:0005506">
    <property type="term" value="F:iron ion binding"/>
    <property type="evidence" value="ECO:0007669"/>
    <property type="project" value="InterPro"/>
</dbReference>
<dbReference type="STRING" id="1461693.ATO10_04962"/>
<keyword evidence="4" id="KW-1185">Reference proteome</keyword>
<dbReference type="GO" id="GO:0008610">
    <property type="term" value="P:lipid biosynthetic process"/>
    <property type="evidence" value="ECO:0007669"/>
    <property type="project" value="InterPro"/>
</dbReference>
<accession>A0A058ZP40</accession>
<gene>
    <name evidence="3" type="ORF">ATO10_04962</name>
</gene>
<dbReference type="RefSeq" id="WP_035249245.1">
    <property type="nucleotide sequence ID" value="NZ_AQQY01000002.1"/>
</dbReference>
<dbReference type="eggNOG" id="COG3000">
    <property type="taxonomic scope" value="Bacteria"/>
</dbReference>
<keyword evidence="1" id="KW-0812">Transmembrane</keyword>
<evidence type="ECO:0000313" key="3">
    <source>
        <dbReference type="EMBL" id="KCV82932.1"/>
    </source>
</evidence>
<sequence>MKRLRIMARHDSVIAMALLFVAGTSWLILNGGALVWACVPIGIGLQLLNEYNIHRHLFHLKPPRNQMFFNLLYRAHYGHHDFPTCEKLLFVPIWFALPMAGVNFALVYGVASLLGLPAAPVAVAVVLVGGVGMFLAYEWFHMTAHMNARKTAAERRVTQLHAQHHFRDFSKWFHVSPGGEIIDKALGTAIDRDSLRQQSRIEFITTLGLRPDDPRLLKARARFAQMAGLSAQDLQRAAQMPATAHKTN</sequence>
<feature type="transmembrane region" description="Helical" evidence="1">
    <location>
        <begin position="117"/>
        <end position="140"/>
    </location>
</feature>
<dbReference type="PATRIC" id="fig|1461693.3.peg.1011"/>
<name>A0A058ZP40_9RHOB</name>
<dbReference type="InterPro" id="IPR006694">
    <property type="entry name" value="Fatty_acid_hydroxylase"/>
</dbReference>
<dbReference type="OrthoDB" id="5291370at2"/>
<feature type="domain" description="Fatty acid hydroxylase" evidence="2">
    <location>
        <begin position="42"/>
        <end position="188"/>
    </location>
</feature>
<keyword evidence="1" id="KW-0472">Membrane</keyword>
<dbReference type="AlphaFoldDB" id="A0A058ZP40"/>
<feature type="transmembrane region" description="Helical" evidence="1">
    <location>
        <begin position="12"/>
        <end position="28"/>
    </location>
</feature>
<proteinExistence type="predicted"/>
<comment type="caution">
    <text evidence="3">The sequence shown here is derived from an EMBL/GenBank/DDBJ whole genome shotgun (WGS) entry which is preliminary data.</text>
</comment>
<evidence type="ECO:0000256" key="1">
    <source>
        <dbReference type="SAM" id="Phobius"/>
    </source>
</evidence>
<dbReference type="EMBL" id="AQQY01000002">
    <property type="protein sequence ID" value="KCV82932.1"/>
    <property type="molecule type" value="Genomic_DNA"/>
</dbReference>
<evidence type="ECO:0000313" key="4">
    <source>
        <dbReference type="Proteomes" id="UP000024836"/>
    </source>
</evidence>
<dbReference type="Pfam" id="PF04116">
    <property type="entry name" value="FA_hydroxylase"/>
    <property type="match status" value="1"/>
</dbReference>
<dbReference type="GO" id="GO:0016491">
    <property type="term" value="F:oxidoreductase activity"/>
    <property type="evidence" value="ECO:0007669"/>
    <property type="project" value="InterPro"/>
</dbReference>
<organism evidence="3 4">
    <name type="scientific">Actibacterium atlanticum</name>
    <dbReference type="NCBI Taxonomy" id="1461693"/>
    <lineage>
        <taxon>Bacteria</taxon>
        <taxon>Pseudomonadati</taxon>
        <taxon>Pseudomonadota</taxon>
        <taxon>Alphaproteobacteria</taxon>
        <taxon>Rhodobacterales</taxon>
        <taxon>Roseobacteraceae</taxon>
        <taxon>Actibacterium</taxon>
    </lineage>
</organism>
<keyword evidence="1" id="KW-1133">Transmembrane helix</keyword>
<evidence type="ECO:0000259" key="2">
    <source>
        <dbReference type="Pfam" id="PF04116"/>
    </source>
</evidence>